<dbReference type="InterPro" id="IPR043429">
    <property type="entry name" value="ArtM/GltK/GlnP/TcyL/YhdX-like"/>
</dbReference>
<dbReference type="InterPro" id="IPR010065">
    <property type="entry name" value="AA_ABC_transptr_permease_3TM"/>
</dbReference>
<feature type="transmembrane region" description="Helical" evidence="7">
    <location>
        <begin position="71"/>
        <end position="91"/>
    </location>
</feature>
<gene>
    <name evidence="9" type="ORF">E4U02_10055</name>
</gene>
<dbReference type="GO" id="GO:0043190">
    <property type="term" value="C:ATP-binding cassette (ABC) transporter complex"/>
    <property type="evidence" value="ECO:0007669"/>
    <property type="project" value="InterPro"/>
</dbReference>
<feature type="transmembrane region" description="Helical" evidence="7">
    <location>
        <begin position="20"/>
        <end position="41"/>
    </location>
</feature>
<feature type="transmembrane region" description="Helical" evidence="7">
    <location>
        <begin position="192"/>
        <end position="216"/>
    </location>
</feature>
<dbReference type="GO" id="GO:0022857">
    <property type="term" value="F:transmembrane transporter activity"/>
    <property type="evidence" value="ECO:0007669"/>
    <property type="project" value="InterPro"/>
</dbReference>
<evidence type="ECO:0000256" key="2">
    <source>
        <dbReference type="ARBA" id="ARBA00022448"/>
    </source>
</evidence>
<comment type="subcellular location">
    <subcellularLocation>
        <location evidence="1 7">Cell membrane</location>
        <topology evidence="1 7">Multi-pass membrane protein</topology>
    </subcellularLocation>
</comment>
<keyword evidence="2 7" id="KW-0813">Transport</keyword>
<keyword evidence="10" id="KW-1185">Reference proteome</keyword>
<evidence type="ECO:0000256" key="4">
    <source>
        <dbReference type="ARBA" id="ARBA00022692"/>
    </source>
</evidence>
<dbReference type="PROSITE" id="PS50928">
    <property type="entry name" value="ABC_TM1"/>
    <property type="match status" value="1"/>
</dbReference>
<dbReference type="CDD" id="cd06261">
    <property type="entry name" value="TM_PBP2"/>
    <property type="match status" value="1"/>
</dbReference>
<keyword evidence="4 7" id="KW-0812">Transmembrane</keyword>
<keyword evidence="6 7" id="KW-0472">Membrane</keyword>
<protein>
    <submittedName>
        <fullName evidence="9">Amino acid ABC transporter permease</fullName>
    </submittedName>
</protein>
<dbReference type="SUPFAM" id="SSF161098">
    <property type="entry name" value="MetI-like"/>
    <property type="match status" value="1"/>
</dbReference>
<evidence type="ECO:0000256" key="7">
    <source>
        <dbReference type="RuleBase" id="RU363032"/>
    </source>
</evidence>
<dbReference type="AlphaFoldDB" id="A0A4Y9FWC8"/>
<proteinExistence type="inferred from homology"/>
<name>A0A4Y9FWC8_9MICO</name>
<dbReference type="Proteomes" id="UP000298358">
    <property type="component" value="Unassembled WGS sequence"/>
</dbReference>
<evidence type="ECO:0000313" key="10">
    <source>
        <dbReference type="Proteomes" id="UP000298358"/>
    </source>
</evidence>
<feature type="transmembrane region" description="Helical" evidence="7">
    <location>
        <begin position="136"/>
        <end position="155"/>
    </location>
</feature>
<dbReference type="Pfam" id="PF00528">
    <property type="entry name" value="BPD_transp_1"/>
    <property type="match status" value="1"/>
</dbReference>
<dbReference type="EMBL" id="SPQB01000023">
    <property type="protein sequence ID" value="TFU32537.1"/>
    <property type="molecule type" value="Genomic_DNA"/>
</dbReference>
<evidence type="ECO:0000256" key="3">
    <source>
        <dbReference type="ARBA" id="ARBA00022475"/>
    </source>
</evidence>
<feature type="transmembrane region" description="Helical" evidence="7">
    <location>
        <begin position="236"/>
        <end position="261"/>
    </location>
</feature>
<evidence type="ECO:0000259" key="8">
    <source>
        <dbReference type="PROSITE" id="PS50928"/>
    </source>
</evidence>
<evidence type="ECO:0000256" key="5">
    <source>
        <dbReference type="ARBA" id="ARBA00022989"/>
    </source>
</evidence>
<evidence type="ECO:0000313" key="9">
    <source>
        <dbReference type="EMBL" id="TFU32537.1"/>
    </source>
</evidence>
<dbReference type="GO" id="GO:0006865">
    <property type="term" value="P:amino acid transport"/>
    <property type="evidence" value="ECO:0007669"/>
    <property type="project" value="TreeGrafter"/>
</dbReference>
<evidence type="ECO:0000256" key="1">
    <source>
        <dbReference type="ARBA" id="ARBA00004651"/>
    </source>
</evidence>
<keyword evidence="3" id="KW-1003">Cell membrane</keyword>
<evidence type="ECO:0000256" key="6">
    <source>
        <dbReference type="ARBA" id="ARBA00023136"/>
    </source>
</evidence>
<dbReference type="PANTHER" id="PTHR30614">
    <property type="entry name" value="MEMBRANE COMPONENT OF AMINO ACID ABC TRANSPORTER"/>
    <property type="match status" value="1"/>
</dbReference>
<dbReference type="InterPro" id="IPR000515">
    <property type="entry name" value="MetI-like"/>
</dbReference>
<feature type="transmembrane region" description="Helical" evidence="7">
    <location>
        <begin position="103"/>
        <end position="124"/>
    </location>
</feature>
<dbReference type="RefSeq" id="WP_135114708.1">
    <property type="nucleotide sequence ID" value="NZ_JADGLL010000023.1"/>
</dbReference>
<dbReference type="Gene3D" id="1.10.3720.10">
    <property type="entry name" value="MetI-like"/>
    <property type="match status" value="1"/>
</dbReference>
<accession>A0A4Y9FWC8</accession>
<organism evidence="9 10">
    <name type="scientific">Microbacterium paludicola</name>
    <dbReference type="NCBI Taxonomy" id="300019"/>
    <lineage>
        <taxon>Bacteria</taxon>
        <taxon>Bacillati</taxon>
        <taxon>Actinomycetota</taxon>
        <taxon>Actinomycetes</taxon>
        <taxon>Micrococcales</taxon>
        <taxon>Microbacteriaceae</taxon>
        <taxon>Microbacterium</taxon>
    </lineage>
</organism>
<comment type="caution">
    <text evidence="9">The sequence shown here is derived from an EMBL/GenBank/DDBJ whole genome shotgun (WGS) entry which is preliminary data.</text>
</comment>
<keyword evidence="5 7" id="KW-1133">Transmembrane helix</keyword>
<sequence>MSGSVLYDVPGPRAIARNRVIGVLTILVVAAVVGFLVWRLAVTGQFVASKWEAFTYTAIWVQIAQGALNTVSAFALAAVGALAFGFILAIGRLSDHAWVRWPVTAITEFLRAVPVLVMMFLLYYGLPVIGIRMPSFWVVVIALVAYNGSVLAEVIRAGVESLPRGQREAGYAIGLRKAGVMRLILLPQAIRAMMPVILSQLVVTLKDTAIGFIITYEELLFFAKRLGSAATLDSPIIQSTMIVGIIYIGLCLILSSAARLVEKRMQKSPRVRAAQEAIAPRLHEGTNTEVIGVQDLEHLDAVQKGDALAARRGLGKYDGTNTGGGFGGAGGDGGTSST</sequence>
<reference evidence="9 10" key="1">
    <citation type="submission" date="2019-03" db="EMBL/GenBank/DDBJ databases">
        <title>Diversity of the mouse oral microbiome.</title>
        <authorList>
            <person name="Joseph S."/>
            <person name="Aduse-Opoku J."/>
            <person name="Curtis M."/>
            <person name="Wade W."/>
            <person name="Hashim A."/>
        </authorList>
    </citation>
    <scope>NUCLEOTIDE SEQUENCE [LARGE SCALE GENOMIC DNA]</scope>
    <source>
        <strain evidence="9 10">P1012</strain>
    </source>
</reference>
<feature type="domain" description="ABC transmembrane type-1" evidence="8">
    <location>
        <begin position="67"/>
        <end position="258"/>
    </location>
</feature>
<comment type="similarity">
    <text evidence="7">Belongs to the binding-protein-dependent transport system permease family.</text>
</comment>
<dbReference type="InterPro" id="IPR035906">
    <property type="entry name" value="MetI-like_sf"/>
</dbReference>
<dbReference type="NCBIfam" id="TIGR01726">
    <property type="entry name" value="HEQRo_perm_3TM"/>
    <property type="match status" value="1"/>
</dbReference>
<dbReference type="OrthoDB" id="4543034at2"/>
<dbReference type="PANTHER" id="PTHR30614:SF21">
    <property type="entry name" value="AMINO ACID ABC TRANSPORTER PERMEASE"/>
    <property type="match status" value="1"/>
</dbReference>